<comment type="caution">
    <text evidence="2">The sequence shown here is derived from an EMBL/GenBank/DDBJ whole genome shotgun (WGS) entry which is preliminary data.</text>
</comment>
<protein>
    <submittedName>
        <fullName evidence="2">Uncharacterized protein</fullName>
    </submittedName>
</protein>
<sequence length="358" mass="39632">MPVENLSLVERSRSLYTKTYATVLSALAYGIVLMLSANCYRAISAMAKRNGSSPRCLKTRILRVYTTFMLLASTLAVIQTVYSFIMKLRRSTGFDYESSFFSHGFTSPLALPFAIWGADGFMTWRCLILYSGISRKRYILLRMFLGFLGLLTFTSGLLLLITSITYQVGTLFLIPFFILENITLTGLIIARIIRHQAAIEPLLGQGNRPTYSWIMGMCVESCILIVTFPSAWLIYIFTDGYMAQIVASNLPHICVIAALMLVSRVANGIEIKYEESLKESQLERVVEEGLSRLGLSDSTSNPASFPTSTTGSVVLPAVLENGVQQPHSGSCLDEDGFRRHEVSVEPGLTSPPSRDLPV</sequence>
<feature type="transmembrane region" description="Helical" evidence="1">
    <location>
        <begin position="241"/>
        <end position="262"/>
    </location>
</feature>
<feature type="transmembrane region" description="Helical" evidence="1">
    <location>
        <begin position="20"/>
        <end position="43"/>
    </location>
</feature>
<feature type="transmembrane region" description="Helical" evidence="1">
    <location>
        <begin position="105"/>
        <end position="127"/>
    </location>
</feature>
<feature type="transmembrane region" description="Helical" evidence="1">
    <location>
        <begin position="213"/>
        <end position="235"/>
    </location>
</feature>
<dbReference type="AlphaFoldDB" id="A0A8H4QJP9"/>
<keyword evidence="3" id="KW-1185">Reference proteome</keyword>
<feature type="transmembrane region" description="Helical" evidence="1">
    <location>
        <begin position="64"/>
        <end position="85"/>
    </location>
</feature>
<feature type="transmembrane region" description="Helical" evidence="1">
    <location>
        <begin position="139"/>
        <end position="166"/>
    </location>
</feature>
<accession>A0A8H4QJP9</accession>
<reference evidence="2 3" key="1">
    <citation type="submission" date="2019-12" db="EMBL/GenBank/DDBJ databases">
        <authorList>
            <person name="Floudas D."/>
            <person name="Bentzer J."/>
            <person name="Ahren D."/>
            <person name="Johansson T."/>
            <person name="Persson P."/>
            <person name="Tunlid A."/>
        </authorList>
    </citation>
    <scope>NUCLEOTIDE SEQUENCE [LARGE SCALE GENOMIC DNA]</scope>
    <source>
        <strain evidence="2 3">CBS 102.39</strain>
    </source>
</reference>
<dbReference type="Proteomes" id="UP000521872">
    <property type="component" value="Unassembled WGS sequence"/>
</dbReference>
<proteinExistence type="predicted"/>
<gene>
    <name evidence="2" type="ORF">D9613_003747</name>
</gene>
<dbReference type="EMBL" id="JAACJL010000057">
    <property type="protein sequence ID" value="KAF4612407.1"/>
    <property type="molecule type" value="Genomic_DNA"/>
</dbReference>
<organism evidence="2 3">
    <name type="scientific">Agrocybe pediades</name>
    <dbReference type="NCBI Taxonomy" id="84607"/>
    <lineage>
        <taxon>Eukaryota</taxon>
        <taxon>Fungi</taxon>
        <taxon>Dikarya</taxon>
        <taxon>Basidiomycota</taxon>
        <taxon>Agaricomycotina</taxon>
        <taxon>Agaricomycetes</taxon>
        <taxon>Agaricomycetidae</taxon>
        <taxon>Agaricales</taxon>
        <taxon>Agaricineae</taxon>
        <taxon>Strophariaceae</taxon>
        <taxon>Agrocybe</taxon>
    </lineage>
</organism>
<keyword evidence="1" id="KW-1133">Transmembrane helix</keyword>
<evidence type="ECO:0000313" key="2">
    <source>
        <dbReference type="EMBL" id="KAF4612407.1"/>
    </source>
</evidence>
<evidence type="ECO:0000256" key="1">
    <source>
        <dbReference type="SAM" id="Phobius"/>
    </source>
</evidence>
<keyword evidence="1" id="KW-0472">Membrane</keyword>
<evidence type="ECO:0000313" key="3">
    <source>
        <dbReference type="Proteomes" id="UP000521872"/>
    </source>
</evidence>
<keyword evidence="1" id="KW-0812">Transmembrane</keyword>
<name>A0A8H4QJP9_9AGAR</name>
<feature type="transmembrane region" description="Helical" evidence="1">
    <location>
        <begin position="172"/>
        <end position="193"/>
    </location>
</feature>